<dbReference type="EMBL" id="JAINUG010000100">
    <property type="protein sequence ID" value="KAJ8397113.1"/>
    <property type="molecule type" value="Genomic_DNA"/>
</dbReference>
<dbReference type="AlphaFoldDB" id="A0AAD7S796"/>
<keyword evidence="2" id="KW-1185">Reference proteome</keyword>
<evidence type="ECO:0000313" key="1">
    <source>
        <dbReference type="EMBL" id="KAJ8397113.1"/>
    </source>
</evidence>
<name>A0AAD7S796_9TELE</name>
<accession>A0AAD7S796</accession>
<sequence>MVQGLHVGQDNPFPLPILPIHGETTQDIAMQVDMGFKILALVTLPSGKRRMKTVQEFGDALTSYLGRRSDRTTLEYEKFQQSLDRLASS</sequence>
<dbReference type="Proteomes" id="UP001221898">
    <property type="component" value="Unassembled WGS sequence"/>
</dbReference>
<reference evidence="1" key="1">
    <citation type="journal article" date="2023" name="Science">
        <title>Genome structures resolve the early diversification of teleost fishes.</title>
        <authorList>
            <person name="Parey E."/>
            <person name="Louis A."/>
            <person name="Montfort J."/>
            <person name="Bouchez O."/>
            <person name="Roques C."/>
            <person name="Iampietro C."/>
            <person name="Lluch J."/>
            <person name="Castinel A."/>
            <person name="Donnadieu C."/>
            <person name="Desvignes T."/>
            <person name="Floi Bucao C."/>
            <person name="Jouanno E."/>
            <person name="Wen M."/>
            <person name="Mejri S."/>
            <person name="Dirks R."/>
            <person name="Jansen H."/>
            <person name="Henkel C."/>
            <person name="Chen W.J."/>
            <person name="Zahm M."/>
            <person name="Cabau C."/>
            <person name="Klopp C."/>
            <person name="Thompson A.W."/>
            <person name="Robinson-Rechavi M."/>
            <person name="Braasch I."/>
            <person name="Lecointre G."/>
            <person name="Bobe J."/>
            <person name="Postlethwait J.H."/>
            <person name="Berthelot C."/>
            <person name="Roest Crollius H."/>
            <person name="Guiguen Y."/>
        </authorList>
    </citation>
    <scope>NUCLEOTIDE SEQUENCE</scope>
    <source>
        <strain evidence="1">NC1722</strain>
    </source>
</reference>
<evidence type="ECO:0000313" key="2">
    <source>
        <dbReference type="Proteomes" id="UP001221898"/>
    </source>
</evidence>
<organism evidence="1 2">
    <name type="scientific">Aldrovandia affinis</name>
    <dbReference type="NCBI Taxonomy" id="143900"/>
    <lineage>
        <taxon>Eukaryota</taxon>
        <taxon>Metazoa</taxon>
        <taxon>Chordata</taxon>
        <taxon>Craniata</taxon>
        <taxon>Vertebrata</taxon>
        <taxon>Euteleostomi</taxon>
        <taxon>Actinopterygii</taxon>
        <taxon>Neopterygii</taxon>
        <taxon>Teleostei</taxon>
        <taxon>Notacanthiformes</taxon>
        <taxon>Halosauridae</taxon>
        <taxon>Aldrovandia</taxon>
    </lineage>
</organism>
<protein>
    <submittedName>
        <fullName evidence="1">Uncharacterized protein</fullName>
    </submittedName>
</protein>
<comment type="caution">
    <text evidence="1">The sequence shown here is derived from an EMBL/GenBank/DDBJ whole genome shotgun (WGS) entry which is preliminary data.</text>
</comment>
<gene>
    <name evidence="1" type="ORF">AAFF_G00009670</name>
</gene>
<proteinExistence type="predicted"/>